<organism evidence="1 2">
    <name type="scientific">Micromonospora endophytica</name>
    <dbReference type="NCBI Taxonomy" id="515350"/>
    <lineage>
        <taxon>Bacteria</taxon>
        <taxon>Bacillati</taxon>
        <taxon>Actinomycetota</taxon>
        <taxon>Actinomycetes</taxon>
        <taxon>Micromonosporales</taxon>
        <taxon>Micromonosporaceae</taxon>
        <taxon>Micromonospora</taxon>
    </lineage>
</organism>
<dbReference type="Proteomes" id="UP000248627">
    <property type="component" value="Unassembled WGS sequence"/>
</dbReference>
<dbReference type="InterPro" id="IPR010035">
    <property type="entry name" value="Thi_S"/>
</dbReference>
<gene>
    <name evidence="1" type="primary">thiS</name>
    <name evidence="1" type="ORF">C1I93_30310</name>
</gene>
<dbReference type="RefSeq" id="WP_111246658.1">
    <property type="nucleotide sequence ID" value="NZ_AP023358.1"/>
</dbReference>
<protein>
    <submittedName>
        <fullName evidence="1">Thiamine biosynthesis protein ThiS</fullName>
    </submittedName>
</protein>
<reference evidence="1 2" key="1">
    <citation type="submission" date="2018-01" db="EMBL/GenBank/DDBJ databases">
        <title>Draft genome sequence of Jishengella endophytica.</title>
        <authorList>
            <person name="Sahin N."/>
            <person name="Ay H."/>
            <person name="Saygin H."/>
        </authorList>
    </citation>
    <scope>NUCLEOTIDE SEQUENCE [LARGE SCALE GENOMIC DNA]</scope>
    <source>
        <strain evidence="1 2">DSM 45430</strain>
    </source>
</reference>
<evidence type="ECO:0000313" key="2">
    <source>
        <dbReference type="Proteomes" id="UP000248627"/>
    </source>
</evidence>
<comment type="caution">
    <text evidence="1">The sequence shown here is derived from an EMBL/GenBank/DDBJ whole genome shotgun (WGS) entry which is preliminary data.</text>
</comment>
<accession>A0A2W2C4S0</accession>
<proteinExistence type="predicted"/>
<dbReference type="InterPro" id="IPR003749">
    <property type="entry name" value="ThiS/MoaD-like"/>
</dbReference>
<dbReference type="PANTHER" id="PTHR34472:SF1">
    <property type="entry name" value="SULFUR CARRIER PROTEIN THIS"/>
    <property type="match status" value="1"/>
</dbReference>
<evidence type="ECO:0000313" key="1">
    <source>
        <dbReference type="EMBL" id="PZF83017.1"/>
    </source>
</evidence>
<sequence length="66" mass="6709">MELTVNGVGRSAPDGVTVAELVQQVTPQQRGVAVAVNGEVVPRTGWPATVLRGGDRVEVLSAAQGG</sequence>
<dbReference type="SUPFAM" id="SSF54285">
    <property type="entry name" value="MoaD/ThiS"/>
    <property type="match status" value="1"/>
</dbReference>
<dbReference type="NCBIfam" id="TIGR01683">
    <property type="entry name" value="thiS"/>
    <property type="match status" value="1"/>
</dbReference>
<dbReference type="InterPro" id="IPR012675">
    <property type="entry name" value="Beta-grasp_dom_sf"/>
</dbReference>
<dbReference type="AlphaFoldDB" id="A0A2W2C4S0"/>
<dbReference type="EMBL" id="POTX01000444">
    <property type="protein sequence ID" value="PZF83017.1"/>
    <property type="molecule type" value="Genomic_DNA"/>
</dbReference>
<dbReference type="OrthoDB" id="163636at2"/>
<keyword evidence="2" id="KW-1185">Reference proteome</keyword>
<dbReference type="PANTHER" id="PTHR34472">
    <property type="entry name" value="SULFUR CARRIER PROTEIN THIS"/>
    <property type="match status" value="1"/>
</dbReference>
<dbReference type="Pfam" id="PF02597">
    <property type="entry name" value="ThiS"/>
    <property type="match status" value="1"/>
</dbReference>
<dbReference type="Gene3D" id="3.10.20.30">
    <property type="match status" value="1"/>
</dbReference>
<dbReference type="CDD" id="cd00565">
    <property type="entry name" value="Ubl_ThiS"/>
    <property type="match status" value="1"/>
</dbReference>
<name>A0A2W2C4S0_9ACTN</name>
<dbReference type="InterPro" id="IPR016155">
    <property type="entry name" value="Mopterin_synth/thiamin_S_b"/>
</dbReference>